<dbReference type="SUPFAM" id="SSF52833">
    <property type="entry name" value="Thioredoxin-like"/>
    <property type="match status" value="1"/>
</dbReference>
<dbReference type="Pfam" id="PF05988">
    <property type="entry name" value="DUF899"/>
    <property type="match status" value="1"/>
</dbReference>
<comment type="caution">
    <text evidence="1">The sequence shown here is derived from an EMBL/GenBank/DDBJ whole genome shotgun (WGS) entry which is preliminary data.</text>
</comment>
<dbReference type="EMBL" id="BAABJP010000057">
    <property type="protein sequence ID" value="GAA5173846.1"/>
    <property type="molecule type" value="Genomic_DNA"/>
</dbReference>
<reference evidence="2" key="1">
    <citation type="journal article" date="2019" name="Int. J. Syst. Evol. Microbiol.">
        <title>The Global Catalogue of Microorganisms (GCM) 10K type strain sequencing project: providing services to taxonomists for standard genome sequencing and annotation.</title>
        <authorList>
            <consortium name="The Broad Institute Genomics Platform"/>
            <consortium name="The Broad Institute Genome Sequencing Center for Infectious Disease"/>
            <person name="Wu L."/>
            <person name="Ma J."/>
        </authorList>
    </citation>
    <scope>NUCLEOTIDE SEQUENCE [LARGE SCALE GENOMIC DNA]</scope>
    <source>
        <strain evidence="2">JCM 18303</strain>
    </source>
</reference>
<proteinExistence type="predicted"/>
<evidence type="ECO:0000313" key="1">
    <source>
        <dbReference type="EMBL" id="GAA5173846.1"/>
    </source>
</evidence>
<protein>
    <submittedName>
        <fullName evidence="1">DUF899 domain-containing protein</fullName>
    </submittedName>
</protein>
<dbReference type="InterPro" id="IPR010296">
    <property type="entry name" value="DUF899_thioredox"/>
</dbReference>
<name>A0ABP9RAD4_9PSEU</name>
<sequence length="244" mass="27844">MNLPKIVSREEWRDARVALLAEEKAHTRARDALSERRRQLPMVLVDKPYEFEGPAGRVGLLDLFEGRGQLIVQHLMFGPGWEAPCSGCSYHADNVGQLAHLNARDTTFAAVSRAPLAELEAFRERIGWTFPWYSSFGSDFNYDFHVTLDESVAPIEWNYRNKEELAEAGLGFIAEMDELNGLSVFLRDGEQVFHTYTTYGRGVDTLLNTYNYLDLTPLGRREGWGGTPDLDGKGMDWIRHHDRY</sequence>
<gene>
    <name evidence="1" type="ORF">GCM10023321_76310</name>
</gene>
<dbReference type="InterPro" id="IPR036249">
    <property type="entry name" value="Thioredoxin-like_sf"/>
</dbReference>
<organism evidence="1 2">
    <name type="scientific">Pseudonocardia eucalypti</name>
    <dbReference type="NCBI Taxonomy" id="648755"/>
    <lineage>
        <taxon>Bacteria</taxon>
        <taxon>Bacillati</taxon>
        <taxon>Actinomycetota</taxon>
        <taxon>Actinomycetes</taxon>
        <taxon>Pseudonocardiales</taxon>
        <taxon>Pseudonocardiaceae</taxon>
        <taxon>Pseudonocardia</taxon>
    </lineage>
</organism>
<accession>A0ABP9RAD4</accession>
<evidence type="ECO:0000313" key="2">
    <source>
        <dbReference type="Proteomes" id="UP001428817"/>
    </source>
</evidence>
<dbReference type="Proteomes" id="UP001428817">
    <property type="component" value="Unassembled WGS sequence"/>
</dbReference>
<keyword evidence="2" id="KW-1185">Reference proteome</keyword>
<dbReference type="RefSeq" id="WP_185060626.1">
    <property type="nucleotide sequence ID" value="NZ_BAABJP010000057.1"/>
</dbReference>